<evidence type="ECO:0000313" key="3">
    <source>
        <dbReference type="Proteomes" id="UP000464495"/>
    </source>
</evidence>
<feature type="chain" id="PRO_5026654015" evidence="1">
    <location>
        <begin position="27"/>
        <end position="157"/>
    </location>
</feature>
<protein>
    <submittedName>
        <fullName evidence="2">Uncharacterized protein</fullName>
    </submittedName>
</protein>
<accession>A0A6P1SVC7</accession>
<organism evidence="2 3">
    <name type="scientific">Algicella marina</name>
    <dbReference type="NCBI Taxonomy" id="2683284"/>
    <lineage>
        <taxon>Bacteria</taxon>
        <taxon>Pseudomonadati</taxon>
        <taxon>Pseudomonadota</taxon>
        <taxon>Alphaproteobacteria</taxon>
        <taxon>Rhodobacterales</taxon>
        <taxon>Paracoccaceae</taxon>
        <taxon>Algicella</taxon>
    </lineage>
</organism>
<gene>
    <name evidence="2" type="ORF">GO499_00300</name>
</gene>
<feature type="signal peptide" evidence="1">
    <location>
        <begin position="1"/>
        <end position="26"/>
    </location>
</feature>
<evidence type="ECO:0000256" key="1">
    <source>
        <dbReference type="SAM" id="SignalP"/>
    </source>
</evidence>
<name>A0A6P1SVC7_9RHOB</name>
<dbReference type="AlphaFoldDB" id="A0A6P1SVC7"/>
<sequence>MKQTTKALIAATALLGTTAMAPSAFAMSDELTQLEEAAANELDVLGIPSEGVDTLTLGELALIKQISESEETTAQKTQQIEQIMGMSAERSDMWDFTTDLNGPSSLREGVMAGLIELDVEVANPDALSTAQLAQLKGVLESEANETKKKARAEAIID</sequence>
<dbReference type="RefSeq" id="WP_161860303.1">
    <property type="nucleotide sequence ID" value="NZ_CP046620.1"/>
</dbReference>
<keyword evidence="3" id="KW-1185">Reference proteome</keyword>
<reference evidence="2 3" key="1">
    <citation type="submission" date="2019-12" db="EMBL/GenBank/DDBJ databases">
        <title>Complete genome sequence of Algicella marina strain 9Alg 56(T) isolated from the red alga Tichocarpus crinitus.</title>
        <authorList>
            <person name="Kim S.-G."/>
            <person name="Nedashkovskaya O.I."/>
        </authorList>
    </citation>
    <scope>NUCLEOTIDE SEQUENCE [LARGE SCALE GENOMIC DNA]</scope>
    <source>
        <strain evidence="2 3">9Alg 56</strain>
    </source>
</reference>
<keyword evidence="1" id="KW-0732">Signal</keyword>
<dbReference type="Proteomes" id="UP000464495">
    <property type="component" value="Chromosome"/>
</dbReference>
<dbReference type="KEGG" id="amaq:GO499_00300"/>
<dbReference type="EMBL" id="CP046620">
    <property type="protein sequence ID" value="QHQ33727.1"/>
    <property type="molecule type" value="Genomic_DNA"/>
</dbReference>
<proteinExistence type="predicted"/>
<evidence type="ECO:0000313" key="2">
    <source>
        <dbReference type="EMBL" id="QHQ33727.1"/>
    </source>
</evidence>